<keyword evidence="4" id="KW-0904">Protein phosphatase</keyword>
<dbReference type="PIRSF" id="PIRSF016557">
    <property type="entry name" value="Caps_synth_CpsB"/>
    <property type="match status" value="1"/>
</dbReference>
<dbReference type="InterPro" id="IPR016667">
    <property type="entry name" value="Caps_polysacc_synth_CpsB/CapC"/>
</dbReference>
<reference evidence="6" key="2">
    <citation type="journal article" date="2021" name="PeerJ">
        <title>Extensive microbial diversity within the chicken gut microbiome revealed by metagenomics and culture.</title>
        <authorList>
            <person name="Gilroy R."/>
            <person name="Ravi A."/>
            <person name="Getino M."/>
            <person name="Pursley I."/>
            <person name="Horton D.L."/>
            <person name="Alikhan N.F."/>
            <person name="Baker D."/>
            <person name="Gharbi K."/>
            <person name="Hall N."/>
            <person name="Watson M."/>
            <person name="Adriaenssens E.M."/>
            <person name="Foster-Nyarko E."/>
            <person name="Jarju S."/>
            <person name="Secka A."/>
            <person name="Antonio M."/>
            <person name="Oren A."/>
            <person name="Chaudhuri R.R."/>
            <person name="La Ragione R."/>
            <person name="Hildebrand F."/>
            <person name="Pallen M.J."/>
        </authorList>
    </citation>
    <scope>NUCLEOTIDE SEQUENCE</scope>
    <source>
        <strain evidence="6">ChiHcec3-6078</strain>
    </source>
</reference>
<dbReference type="PANTHER" id="PTHR39181">
    <property type="entry name" value="TYROSINE-PROTEIN PHOSPHATASE YWQE"/>
    <property type="match status" value="1"/>
</dbReference>
<evidence type="ECO:0000256" key="4">
    <source>
        <dbReference type="ARBA" id="ARBA00022912"/>
    </source>
</evidence>
<evidence type="ECO:0000313" key="6">
    <source>
        <dbReference type="EMBL" id="HIU25049.1"/>
    </source>
</evidence>
<evidence type="ECO:0000256" key="2">
    <source>
        <dbReference type="ARBA" id="ARBA00013064"/>
    </source>
</evidence>
<dbReference type="InterPro" id="IPR016195">
    <property type="entry name" value="Pol/histidinol_Pase-like"/>
</dbReference>
<dbReference type="GO" id="GO:0004725">
    <property type="term" value="F:protein tyrosine phosphatase activity"/>
    <property type="evidence" value="ECO:0007669"/>
    <property type="project" value="UniProtKB-EC"/>
</dbReference>
<dbReference type="Proteomes" id="UP000824090">
    <property type="component" value="Unassembled WGS sequence"/>
</dbReference>
<comment type="caution">
    <text evidence="6">The sequence shown here is derived from an EMBL/GenBank/DDBJ whole genome shotgun (WGS) entry which is preliminary data.</text>
</comment>
<evidence type="ECO:0000256" key="5">
    <source>
        <dbReference type="ARBA" id="ARBA00051722"/>
    </source>
</evidence>
<dbReference type="SUPFAM" id="SSF89550">
    <property type="entry name" value="PHP domain-like"/>
    <property type="match status" value="1"/>
</dbReference>
<dbReference type="Gene3D" id="3.20.20.140">
    <property type="entry name" value="Metal-dependent hydrolases"/>
    <property type="match status" value="1"/>
</dbReference>
<keyword evidence="3" id="KW-0378">Hydrolase</keyword>
<dbReference type="PANTHER" id="PTHR39181:SF1">
    <property type="entry name" value="TYROSINE-PROTEIN PHOSPHATASE YWQE"/>
    <property type="match status" value="1"/>
</dbReference>
<dbReference type="EC" id="3.1.3.48" evidence="2"/>
<dbReference type="EMBL" id="DVMP01000020">
    <property type="protein sequence ID" value="HIU25049.1"/>
    <property type="molecule type" value="Genomic_DNA"/>
</dbReference>
<comment type="catalytic activity">
    <reaction evidence="5">
        <text>O-phospho-L-tyrosyl-[protein] + H2O = L-tyrosyl-[protein] + phosphate</text>
        <dbReference type="Rhea" id="RHEA:10684"/>
        <dbReference type="Rhea" id="RHEA-COMP:10136"/>
        <dbReference type="Rhea" id="RHEA-COMP:20101"/>
        <dbReference type="ChEBI" id="CHEBI:15377"/>
        <dbReference type="ChEBI" id="CHEBI:43474"/>
        <dbReference type="ChEBI" id="CHEBI:46858"/>
        <dbReference type="ChEBI" id="CHEBI:61978"/>
        <dbReference type="EC" id="3.1.3.48"/>
    </reaction>
</comment>
<evidence type="ECO:0000256" key="1">
    <source>
        <dbReference type="ARBA" id="ARBA00005750"/>
    </source>
</evidence>
<dbReference type="Pfam" id="PF19567">
    <property type="entry name" value="CpsB_CapC"/>
    <property type="match status" value="1"/>
</dbReference>
<organism evidence="6 7">
    <name type="scientific">Candidatus Allocopromorpha excrementigallinarum</name>
    <dbReference type="NCBI Taxonomy" id="2840742"/>
    <lineage>
        <taxon>Bacteria</taxon>
        <taxon>Bacillati</taxon>
        <taxon>Bacillota</taxon>
        <taxon>Clostridia</taxon>
        <taxon>Eubacteriales</taxon>
        <taxon>Eubacteriaceae</taxon>
        <taxon>Eubacteriaceae incertae sedis</taxon>
        <taxon>Candidatus Allocopromorpha</taxon>
    </lineage>
</organism>
<proteinExistence type="inferred from homology"/>
<dbReference type="AlphaFoldDB" id="A0A9D1HZ61"/>
<reference evidence="6" key="1">
    <citation type="submission" date="2020-10" db="EMBL/GenBank/DDBJ databases">
        <authorList>
            <person name="Gilroy R."/>
        </authorList>
    </citation>
    <scope>NUCLEOTIDE SEQUENCE</scope>
    <source>
        <strain evidence="6">ChiHcec3-6078</strain>
    </source>
</reference>
<name>A0A9D1HZ61_9FIRM</name>
<dbReference type="GO" id="GO:0030145">
    <property type="term" value="F:manganese ion binding"/>
    <property type="evidence" value="ECO:0007669"/>
    <property type="project" value="InterPro"/>
</dbReference>
<comment type="similarity">
    <text evidence="1">Belongs to the metallo-dependent hydrolases superfamily. CpsB/CapC family.</text>
</comment>
<gene>
    <name evidence="6" type="ORF">IAC50_00935</name>
</gene>
<protein>
    <recommendedName>
        <fullName evidence="2">protein-tyrosine-phosphatase</fullName>
        <ecNumber evidence="2">3.1.3.48</ecNumber>
    </recommendedName>
</protein>
<evidence type="ECO:0000256" key="3">
    <source>
        <dbReference type="ARBA" id="ARBA00022801"/>
    </source>
</evidence>
<sequence>MGKRWRYMDIHTHIVPGIDDGASSMDEALKMVGMAYDEGIRVIVATPHYGLRNPGYDRDKAVKTCRQLRDKVMEIHGDMKVYTGNEIYYYPGIVEDLDKKKALTIGGTGYVLIEFSVKEELDVITNAVRSLVMAGYRPILAHVERYESLQKKLEEIKRLIELGAYIQVNTNSFMGSKFDKRTAWCTRLLRERCIHFVASDCHNCTSRKPLMKTAVQRMIALSDEETVERIVHTNVLKIVRNQYI</sequence>
<evidence type="ECO:0000313" key="7">
    <source>
        <dbReference type="Proteomes" id="UP000824090"/>
    </source>
</evidence>
<accession>A0A9D1HZ61</accession>